<organism evidence="2 3">
    <name type="scientific">Candidatus Woesebacteria bacterium GW2011_GWB1_38_8</name>
    <dbReference type="NCBI Taxonomy" id="1618570"/>
    <lineage>
        <taxon>Bacteria</taxon>
        <taxon>Candidatus Woeseibacteriota</taxon>
    </lineage>
</organism>
<comment type="caution">
    <text evidence="2">The sequence shown here is derived from an EMBL/GenBank/DDBJ whole genome shotgun (WGS) entry which is preliminary data.</text>
</comment>
<keyword evidence="1" id="KW-0472">Membrane</keyword>
<keyword evidence="1" id="KW-1133">Transmembrane helix</keyword>
<name>A0A0G0LC61_9BACT</name>
<sequence>MVVAKKEKPPIARSLIKKVGRKESNLLERLVPILLVTSIGFALALGSMWQRIKNLESTVGIKVAGLPAQAGTKVATAGNTQTSGTTSEIQKEILPSNYKLGIRFNDAITKMVQMGAIDKDKFIKLYEERSPLTESQKKLLESSSGDEIVLNADNAQLILNLLWPLGISNKAKVLSEGPMGTQYKDEIDNFASTAGWTLGKTEGGKLFNSLSIISLTPQEENLVKEIAESIYRPCCGNHTGFPDCNHGAAMLGFIELAISQGMSKDEIYKKALVLNSYWFPQNYAELATYFKAQKGIAWKDVNPKEMLGVNYSSGQGYAAINKELQAEGLLPKAQGGGGGCGV</sequence>
<feature type="transmembrane region" description="Helical" evidence="1">
    <location>
        <begin position="30"/>
        <end position="49"/>
    </location>
</feature>
<evidence type="ECO:0000313" key="2">
    <source>
        <dbReference type="EMBL" id="KKQ85470.1"/>
    </source>
</evidence>
<dbReference type="AlphaFoldDB" id="A0A0G0LC61"/>
<reference evidence="2 3" key="1">
    <citation type="journal article" date="2015" name="Nature">
        <title>rRNA introns, odd ribosomes, and small enigmatic genomes across a large radiation of phyla.</title>
        <authorList>
            <person name="Brown C.T."/>
            <person name="Hug L.A."/>
            <person name="Thomas B.C."/>
            <person name="Sharon I."/>
            <person name="Castelle C.J."/>
            <person name="Singh A."/>
            <person name="Wilkins M.J."/>
            <person name="Williams K.H."/>
            <person name="Banfield J.F."/>
        </authorList>
    </citation>
    <scope>NUCLEOTIDE SEQUENCE [LARGE SCALE GENOMIC DNA]</scope>
</reference>
<dbReference type="Proteomes" id="UP000034081">
    <property type="component" value="Unassembled WGS sequence"/>
</dbReference>
<evidence type="ECO:0000313" key="3">
    <source>
        <dbReference type="Proteomes" id="UP000034081"/>
    </source>
</evidence>
<gene>
    <name evidence="2" type="ORF">UT08_C0006G0053</name>
</gene>
<evidence type="ECO:0000256" key="1">
    <source>
        <dbReference type="SAM" id="Phobius"/>
    </source>
</evidence>
<keyword evidence="1" id="KW-0812">Transmembrane</keyword>
<proteinExistence type="predicted"/>
<dbReference type="STRING" id="1618570.UT08_C0006G0053"/>
<accession>A0A0G0LC61</accession>
<dbReference type="EMBL" id="LBVL01000006">
    <property type="protein sequence ID" value="KKQ85470.1"/>
    <property type="molecule type" value="Genomic_DNA"/>
</dbReference>
<protein>
    <submittedName>
        <fullName evidence="2">Uncharacterized protein</fullName>
    </submittedName>
</protein>